<proteinExistence type="predicted"/>
<evidence type="ECO:0000313" key="8">
    <source>
        <dbReference type="EMBL" id="OBZ68292.1"/>
    </source>
</evidence>
<comment type="caution">
    <text evidence="8">The sequence shown here is derived from an EMBL/GenBank/DDBJ whole genome shotgun (WGS) entry which is preliminary data.</text>
</comment>
<keyword evidence="2" id="KW-0677">Repeat</keyword>
<evidence type="ECO:0000256" key="4">
    <source>
        <dbReference type="ARBA" id="ARBA00022833"/>
    </source>
</evidence>
<name>A0A1C7LUI8_GRIFR</name>
<sequence length="140" mass="15249">MADADPRYPSRRAITPDPRALPHATHPRNASDPAYYSHAQPHAVPQPHMQYYSQGQGQQQGYYQGQSSQYASRNPIASGSYPYSASQPMMRQPVPGSSGGPAWAVADPAASERPSSSRYECSYCGKSFTRPSSLKVNLSN</sequence>
<dbReference type="OrthoDB" id="6077919at2759"/>
<dbReference type="InterPro" id="IPR013087">
    <property type="entry name" value="Znf_C2H2_type"/>
</dbReference>
<keyword evidence="3 5" id="KW-0863">Zinc-finger</keyword>
<feature type="compositionally biased region" description="Low complexity" evidence="6">
    <location>
        <begin position="50"/>
        <end position="70"/>
    </location>
</feature>
<gene>
    <name evidence="8" type="ORF">A0H81_11709</name>
</gene>
<dbReference type="EMBL" id="LUGG01000022">
    <property type="protein sequence ID" value="OBZ68292.1"/>
    <property type="molecule type" value="Genomic_DNA"/>
</dbReference>
<dbReference type="Gene3D" id="3.30.160.60">
    <property type="entry name" value="Classic Zinc Finger"/>
    <property type="match status" value="1"/>
</dbReference>
<keyword evidence="1" id="KW-0479">Metal-binding</keyword>
<dbReference type="PROSITE" id="PS50157">
    <property type="entry name" value="ZINC_FINGER_C2H2_2"/>
    <property type="match status" value="1"/>
</dbReference>
<dbReference type="GO" id="GO:0008270">
    <property type="term" value="F:zinc ion binding"/>
    <property type="evidence" value="ECO:0007669"/>
    <property type="project" value="UniProtKB-KW"/>
</dbReference>
<organism evidence="8 9">
    <name type="scientific">Grifola frondosa</name>
    <name type="common">Maitake</name>
    <name type="synonym">Polyporus frondosus</name>
    <dbReference type="NCBI Taxonomy" id="5627"/>
    <lineage>
        <taxon>Eukaryota</taxon>
        <taxon>Fungi</taxon>
        <taxon>Dikarya</taxon>
        <taxon>Basidiomycota</taxon>
        <taxon>Agaricomycotina</taxon>
        <taxon>Agaricomycetes</taxon>
        <taxon>Polyporales</taxon>
        <taxon>Grifolaceae</taxon>
        <taxon>Grifola</taxon>
    </lineage>
</organism>
<evidence type="ECO:0000256" key="2">
    <source>
        <dbReference type="ARBA" id="ARBA00022737"/>
    </source>
</evidence>
<feature type="compositionally biased region" description="Polar residues" evidence="6">
    <location>
        <begin position="71"/>
        <end position="89"/>
    </location>
</feature>
<feature type="region of interest" description="Disordered" evidence="6">
    <location>
        <begin position="1"/>
        <end position="118"/>
    </location>
</feature>
<protein>
    <recommendedName>
        <fullName evidence="7">C2H2-type domain-containing protein</fullName>
    </recommendedName>
</protein>
<dbReference type="FunFam" id="3.30.160.60:FF:000100">
    <property type="entry name" value="Zinc finger 45-like"/>
    <property type="match status" value="1"/>
</dbReference>
<evidence type="ECO:0000256" key="6">
    <source>
        <dbReference type="SAM" id="MobiDB-lite"/>
    </source>
</evidence>
<accession>A0A1C7LUI8</accession>
<keyword evidence="4" id="KW-0862">Zinc</keyword>
<dbReference type="AlphaFoldDB" id="A0A1C7LUI8"/>
<evidence type="ECO:0000256" key="3">
    <source>
        <dbReference type="ARBA" id="ARBA00022771"/>
    </source>
</evidence>
<evidence type="ECO:0000313" key="9">
    <source>
        <dbReference type="Proteomes" id="UP000092993"/>
    </source>
</evidence>
<evidence type="ECO:0000259" key="7">
    <source>
        <dbReference type="PROSITE" id="PS50157"/>
    </source>
</evidence>
<reference evidence="8 9" key="1">
    <citation type="submission" date="2016-03" db="EMBL/GenBank/DDBJ databases">
        <title>Whole genome sequencing of Grifola frondosa 9006-11.</title>
        <authorList>
            <person name="Min B."/>
            <person name="Park H."/>
            <person name="Kim J.-G."/>
            <person name="Cho H."/>
            <person name="Oh Y.-L."/>
            <person name="Kong W.-S."/>
            <person name="Choi I.-G."/>
        </authorList>
    </citation>
    <scope>NUCLEOTIDE SEQUENCE [LARGE SCALE GENOMIC DNA]</scope>
    <source>
        <strain evidence="8 9">9006-11</strain>
    </source>
</reference>
<dbReference type="Proteomes" id="UP000092993">
    <property type="component" value="Unassembled WGS sequence"/>
</dbReference>
<dbReference type="STRING" id="5627.A0A1C7LUI8"/>
<feature type="domain" description="C2H2-type" evidence="7">
    <location>
        <begin position="119"/>
        <end position="140"/>
    </location>
</feature>
<keyword evidence="9" id="KW-1185">Reference proteome</keyword>
<evidence type="ECO:0000256" key="5">
    <source>
        <dbReference type="PROSITE-ProRule" id="PRU00042"/>
    </source>
</evidence>
<evidence type="ECO:0000256" key="1">
    <source>
        <dbReference type="ARBA" id="ARBA00022723"/>
    </source>
</evidence>